<dbReference type="Gene3D" id="1.25.40.10">
    <property type="entry name" value="Tetratricopeptide repeat domain"/>
    <property type="match status" value="1"/>
</dbReference>
<dbReference type="AlphaFoldDB" id="A0A8J7U6G1"/>
<evidence type="ECO:0000313" key="2">
    <source>
        <dbReference type="Proteomes" id="UP000664417"/>
    </source>
</evidence>
<gene>
    <name evidence="1" type="ORF">J3U88_25615</name>
</gene>
<dbReference type="SUPFAM" id="SSF81901">
    <property type="entry name" value="HCP-like"/>
    <property type="match status" value="1"/>
</dbReference>
<dbReference type="InterPro" id="IPR006597">
    <property type="entry name" value="Sel1-like"/>
</dbReference>
<dbReference type="PANTHER" id="PTHR11102">
    <property type="entry name" value="SEL-1-LIKE PROTEIN"/>
    <property type="match status" value="1"/>
</dbReference>
<dbReference type="InterPro" id="IPR011990">
    <property type="entry name" value="TPR-like_helical_dom_sf"/>
</dbReference>
<reference evidence="1" key="1">
    <citation type="submission" date="2021-03" db="EMBL/GenBank/DDBJ databases">
        <authorList>
            <person name="Wang G."/>
        </authorList>
    </citation>
    <scope>NUCLEOTIDE SEQUENCE</scope>
    <source>
        <strain evidence="1">KCTC 12899</strain>
    </source>
</reference>
<keyword evidence="2" id="KW-1185">Reference proteome</keyword>
<proteinExistence type="predicted"/>
<dbReference type="InterPro" id="IPR050767">
    <property type="entry name" value="Sel1_AlgK"/>
</dbReference>
<dbReference type="Pfam" id="PF08238">
    <property type="entry name" value="Sel1"/>
    <property type="match status" value="2"/>
</dbReference>
<dbReference type="Proteomes" id="UP000664417">
    <property type="component" value="Unassembled WGS sequence"/>
</dbReference>
<evidence type="ECO:0000313" key="1">
    <source>
        <dbReference type="EMBL" id="MBO1321884.1"/>
    </source>
</evidence>
<sequence>MRSFVIHLLFLNFINLGTHGCAPPPPPLPGSEFREIIVDPQWPDEILKKAGAMVIVEFGRKITGFYADHPVHGPIVVCGNFSQTQPLKVTFFPHTNRAVSHSATLLWRGSSHALVKPSAVPKGVNPATMPNRYPFVENQPVWLVQLIWDREVRGPVFHVLPMRQTRPFIETAGYAYLTEVKQIPTESELKARTFPGPTDLGGAFFDEGGRLVGLSNVRAHPDEVKEAMNNRELEYSPPLDMHLFMLRLEGMMFAEVGQPRFWDVFWNGSELGVNVALNAGDQPSSLALHLFDPKDMPSDNEFGASQVWPLLGEAVTKVDLKGKAELTLKTPHHSNEKIGIQLVFESPYHGRIPLKPDCWNPFMVDFDPEALDGLPADFDRPAELEAMLGVRTYLDRALALTLLKEQAEHDPISAFNLGVYYATGLQVARDQQRANHWFQIAAKGLLEAEGLREKVALGYLYRNGIVVPKDLDRARELFHGAARAGSGQAWFRLAQMAGTNAPERQLEFYRCAADTGYRPADIMLARLIPRLGINHRKTRIQHLIKAATPNVFSAESQMGGRLVSSLHRPPRFGMDPIRSELIYLPLENRFLLTVNDKTVSYYIDRRDSNMVDESGKWHYFEDLYDVFDLYFARAEAEMLAKPEQ</sequence>
<accession>A0A8J7U6G1</accession>
<comment type="caution">
    <text evidence="1">The sequence shown here is derived from an EMBL/GenBank/DDBJ whole genome shotgun (WGS) entry which is preliminary data.</text>
</comment>
<dbReference type="PANTHER" id="PTHR11102:SF160">
    <property type="entry name" value="ERAD-ASSOCIATED E3 UBIQUITIN-PROTEIN LIGASE COMPONENT HRD3"/>
    <property type="match status" value="1"/>
</dbReference>
<name>A0A8J7U6G1_9BACT</name>
<organism evidence="1 2">
    <name type="scientific">Acanthopleuribacter pedis</name>
    <dbReference type="NCBI Taxonomy" id="442870"/>
    <lineage>
        <taxon>Bacteria</taxon>
        <taxon>Pseudomonadati</taxon>
        <taxon>Acidobacteriota</taxon>
        <taxon>Holophagae</taxon>
        <taxon>Acanthopleuribacterales</taxon>
        <taxon>Acanthopleuribacteraceae</taxon>
        <taxon>Acanthopleuribacter</taxon>
    </lineage>
</organism>
<dbReference type="RefSeq" id="WP_207861857.1">
    <property type="nucleotide sequence ID" value="NZ_JAFREP010000028.1"/>
</dbReference>
<dbReference type="SMART" id="SM00671">
    <property type="entry name" value="SEL1"/>
    <property type="match status" value="2"/>
</dbReference>
<dbReference type="EMBL" id="JAFREP010000028">
    <property type="protein sequence ID" value="MBO1321884.1"/>
    <property type="molecule type" value="Genomic_DNA"/>
</dbReference>
<protein>
    <submittedName>
        <fullName evidence="1">Sel1 repeat family protein</fullName>
    </submittedName>
</protein>